<keyword evidence="1" id="KW-0001">2Fe-2S</keyword>
<dbReference type="GO" id="GO:0051537">
    <property type="term" value="F:2 iron, 2 sulfur cluster binding"/>
    <property type="evidence" value="ECO:0007669"/>
    <property type="project" value="UniProtKB-KW"/>
</dbReference>
<feature type="domain" description="FAD-binding FR-type" evidence="2">
    <location>
        <begin position="5"/>
        <end position="96"/>
    </location>
</feature>
<dbReference type="InterPro" id="IPR017927">
    <property type="entry name" value="FAD-bd_FR_type"/>
</dbReference>
<reference evidence="3" key="1">
    <citation type="submission" date="2022-09" db="EMBL/GenBank/DDBJ databases">
        <title>Culturomic study of gut microbiota in children with autism spectrum disorder.</title>
        <authorList>
            <person name="Efimov B.A."/>
            <person name="Chaplin A.V."/>
            <person name="Sokolova S.R."/>
            <person name="Pikina A.P."/>
            <person name="Korzhanova M."/>
            <person name="Belova V."/>
            <person name="Korostin D."/>
        </authorList>
    </citation>
    <scope>NUCLEOTIDE SEQUENCE</scope>
    <source>
        <strain evidence="3">ASD5510</strain>
    </source>
</reference>
<dbReference type="PANTHER" id="PTHR43513:SF1">
    <property type="entry name" value="ANAEROBIC SULFITE REDUCTASE SUBUNIT B"/>
    <property type="match status" value="1"/>
</dbReference>
<proteinExistence type="predicted"/>
<dbReference type="InterPro" id="IPR039261">
    <property type="entry name" value="FNR_nucleotide-bd"/>
</dbReference>
<dbReference type="PANTHER" id="PTHR43513">
    <property type="entry name" value="DIHYDROOROTATE DEHYDROGENASE B (NAD(+)), ELECTRON TRANSFER SUBUNIT"/>
    <property type="match status" value="1"/>
</dbReference>
<dbReference type="CDD" id="cd06221">
    <property type="entry name" value="sulfite_reductase_like"/>
    <property type="match status" value="1"/>
</dbReference>
<dbReference type="InterPro" id="IPR050353">
    <property type="entry name" value="PyrK_electron_transfer"/>
</dbReference>
<sequence length="263" mass="30072">MDNIIQPVACEILDIKQESKQEYTFKVKTDIRPAHGQFLQLSIPKIGEAPISVSSFGDGWMEFTIRSVGKVTNEIFAKRPGDELFLRGAYGNGWPMETFQRKHMVIITGGTGLAPVRSMLRKFEQEPDYTKSVHLICGFKNQEGILFRNELETWKNHFSTIYALDNENFPGWRKGFVTEFVKEIPFDTFDDAYEVVVVGPPPMMKFTAMECTKCGVPDEKIWLSFERKMSCAVGKCGHCRIDEVYVCLDGPTFNYTRAKYLVD</sequence>
<dbReference type="SUPFAM" id="SSF52343">
    <property type="entry name" value="Ferredoxin reductase-like, C-terminal NADP-linked domain"/>
    <property type="match status" value="1"/>
</dbReference>
<feature type="binding site" evidence="1">
    <location>
        <position position="236"/>
    </location>
    <ligand>
        <name>[2Fe-2S] cluster</name>
        <dbReference type="ChEBI" id="CHEBI:190135"/>
    </ligand>
</feature>
<evidence type="ECO:0000313" key="4">
    <source>
        <dbReference type="Proteomes" id="UP001065549"/>
    </source>
</evidence>
<protein>
    <submittedName>
        <fullName evidence="3">Anaerobic sulfite reductase subunit AsrB</fullName>
    </submittedName>
</protein>
<dbReference type="PROSITE" id="PS51384">
    <property type="entry name" value="FAD_FR"/>
    <property type="match status" value="1"/>
</dbReference>
<dbReference type="Gene3D" id="2.40.30.10">
    <property type="entry name" value="Translation factors"/>
    <property type="match status" value="1"/>
</dbReference>
<dbReference type="NCBIfam" id="TIGR02911">
    <property type="entry name" value="sulfite_red_B"/>
    <property type="match status" value="1"/>
</dbReference>
<comment type="cofactor">
    <cofactor evidence="1">
        <name>[2Fe-2S] cluster</name>
        <dbReference type="ChEBI" id="CHEBI:190135"/>
    </cofactor>
    <text evidence="1">Binds 1 [2Fe-2S] cluster per subunit.</text>
</comment>
<dbReference type="Pfam" id="PF10418">
    <property type="entry name" value="DHODB_Fe-S_bind"/>
    <property type="match status" value="1"/>
</dbReference>
<keyword evidence="1" id="KW-0408">Iron</keyword>
<comment type="caution">
    <text evidence="3">The sequence shown here is derived from an EMBL/GenBank/DDBJ whole genome shotgun (WGS) entry which is preliminary data.</text>
</comment>
<dbReference type="Gene3D" id="3.40.50.80">
    <property type="entry name" value="Nucleotide-binding domain of ferredoxin-NADP reductase (FNR) module"/>
    <property type="match status" value="1"/>
</dbReference>
<dbReference type="EMBL" id="JAOSHN010000003">
    <property type="protein sequence ID" value="MCU7378232.1"/>
    <property type="molecule type" value="Genomic_DNA"/>
</dbReference>
<feature type="binding site" evidence="1">
    <location>
        <position position="247"/>
    </location>
    <ligand>
        <name>[2Fe-2S] cluster</name>
        <dbReference type="ChEBI" id="CHEBI:190135"/>
    </ligand>
</feature>
<gene>
    <name evidence="3" type="primary">asrB</name>
    <name evidence="3" type="ORF">OBO34_07670</name>
</gene>
<feature type="binding site" evidence="1">
    <location>
        <position position="231"/>
    </location>
    <ligand>
        <name>[2Fe-2S] cluster</name>
        <dbReference type="ChEBI" id="CHEBI:190135"/>
    </ligand>
</feature>
<keyword evidence="1" id="KW-0479">Metal-binding</keyword>
<dbReference type="SUPFAM" id="SSF63380">
    <property type="entry name" value="Riboflavin synthase domain-like"/>
    <property type="match status" value="1"/>
</dbReference>
<dbReference type="InterPro" id="IPR017938">
    <property type="entry name" value="Riboflavin_synthase-like_b-brl"/>
</dbReference>
<dbReference type="InterPro" id="IPR014260">
    <property type="entry name" value="Sulphite_reductase_B"/>
</dbReference>
<dbReference type="PRINTS" id="PR00410">
    <property type="entry name" value="PHEHYDRXLASE"/>
</dbReference>
<keyword evidence="1" id="KW-0411">Iron-sulfur</keyword>
<dbReference type="GO" id="GO:0016491">
    <property type="term" value="F:oxidoreductase activity"/>
    <property type="evidence" value="ECO:0007669"/>
    <property type="project" value="InterPro"/>
</dbReference>
<dbReference type="GO" id="GO:0046872">
    <property type="term" value="F:metal ion binding"/>
    <property type="evidence" value="ECO:0007669"/>
    <property type="project" value="UniProtKB-KW"/>
</dbReference>
<name>A0A9J6QL63_9FIRM</name>
<evidence type="ECO:0000256" key="1">
    <source>
        <dbReference type="PIRSR" id="PIRSR006816-2"/>
    </source>
</evidence>
<keyword evidence="4" id="KW-1185">Reference proteome</keyword>
<evidence type="ECO:0000259" key="2">
    <source>
        <dbReference type="PROSITE" id="PS51384"/>
    </source>
</evidence>
<evidence type="ECO:0000313" key="3">
    <source>
        <dbReference type="EMBL" id="MCU7378232.1"/>
    </source>
</evidence>
<dbReference type="InterPro" id="IPR019480">
    <property type="entry name" value="Dihydroorotate_DH_Fe-S-bd"/>
</dbReference>
<dbReference type="GO" id="GO:0006221">
    <property type="term" value="P:pyrimidine nucleotide biosynthetic process"/>
    <property type="evidence" value="ECO:0007669"/>
    <property type="project" value="InterPro"/>
</dbReference>
<dbReference type="Pfam" id="PF00175">
    <property type="entry name" value="NAD_binding_1"/>
    <property type="match status" value="1"/>
</dbReference>
<dbReference type="RefSeq" id="WP_253019803.1">
    <property type="nucleotide sequence ID" value="NZ_JAOSHN010000003.1"/>
</dbReference>
<dbReference type="InterPro" id="IPR001433">
    <property type="entry name" value="OxRdtase_FAD/NAD-bd"/>
</dbReference>
<organism evidence="3 4">
    <name type="scientific">Hominibacterium faecale</name>
    <dbReference type="NCBI Taxonomy" id="2839743"/>
    <lineage>
        <taxon>Bacteria</taxon>
        <taxon>Bacillati</taxon>
        <taxon>Bacillota</taxon>
        <taxon>Clostridia</taxon>
        <taxon>Peptostreptococcales</taxon>
        <taxon>Anaerovoracaceae</taxon>
        <taxon>Hominibacterium</taxon>
    </lineage>
</organism>
<dbReference type="GO" id="GO:0050660">
    <property type="term" value="F:flavin adenine dinucleotide binding"/>
    <property type="evidence" value="ECO:0007669"/>
    <property type="project" value="InterPro"/>
</dbReference>
<feature type="binding site" evidence="1">
    <location>
        <position position="239"/>
    </location>
    <ligand>
        <name>[2Fe-2S] cluster</name>
        <dbReference type="ChEBI" id="CHEBI:190135"/>
    </ligand>
</feature>
<dbReference type="PIRSF" id="PIRSF006816">
    <property type="entry name" value="Cyc3_hyd_g"/>
    <property type="match status" value="1"/>
</dbReference>
<dbReference type="AlphaFoldDB" id="A0A9J6QL63"/>
<dbReference type="Proteomes" id="UP001065549">
    <property type="component" value="Unassembled WGS sequence"/>
</dbReference>
<dbReference type="InterPro" id="IPR012165">
    <property type="entry name" value="Cyt_c3_hydrogenase_gsu"/>
</dbReference>
<accession>A0A9J6QL63</accession>